<dbReference type="AlphaFoldDB" id="G9X2H6"/>
<dbReference type="Proteomes" id="UP000006437">
    <property type="component" value="Unassembled WGS sequence"/>
</dbReference>
<evidence type="ECO:0000313" key="2">
    <source>
        <dbReference type="Proteomes" id="UP000006437"/>
    </source>
</evidence>
<dbReference type="HOGENOM" id="CLU_3046337_0_0_9"/>
<sequence length="54" mass="6562">MYLREQYRHIIALNAKSDNIFEDVFKYPSLRKGYAQNENILSVPTFFYSYTRHI</sequence>
<organism evidence="1 2">
    <name type="scientific">Peptoanaerobacter stomatis</name>
    <dbReference type="NCBI Taxonomy" id="796937"/>
    <lineage>
        <taxon>Bacteria</taxon>
        <taxon>Bacillati</taxon>
        <taxon>Bacillota</taxon>
        <taxon>Clostridia</taxon>
        <taxon>Peptostreptococcales</taxon>
        <taxon>Filifactoraceae</taxon>
        <taxon>Peptoanaerobacter</taxon>
    </lineage>
</organism>
<evidence type="ECO:0000313" key="1">
    <source>
        <dbReference type="EMBL" id="EHL11046.1"/>
    </source>
</evidence>
<protein>
    <submittedName>
        <fullName evidence="1">Uncharacterized protein</fullName>
    </submittedName>
</protein>
<reference evidence="1 2" key="1">
    <citation type="submission" date="2011-08" db="EMBL/GenBank/DDBJ databases">
        <title>The Genome Sequence of Eubacteriaceae bacterium ACC19a.</title>
        <authorList>
            <consortium name="The Broad Institute Genome Sequencing Platform"/>
            <person name="Earl A."/>
            <person name="Ward D."/>
            <person name="Feldgarden M."/>
            <person name="Gevers D."/>
            <person name="Sizova M."/>
            <person name="Hazen A."/>
            <person name="Epstein S."/>
            <person name="Young S.K."/>
            <person name="Zeng Q."/>
            <person name="Gargeya S."/>
            <person name="Fitzgerald M."/>
            <person name="Haas B."/>
            <person name="Abouelleil A."/>
            <person name="Alvarado L."/>
            <person name="Arachchi H.M."/>
            <person name="Berlin A."/>
            <person name="Brown A."/>
            <person name="Chapman S.B."/>
            <person name="Chen Z."/>
            <person name="Dunbar C."/>
            <person name="Freedman E."/>
            <person name="Gearin G."/>
            <person name="Gellesch M."/>
            <person name="Goldberg J."/>
            <person name="Griggs A."/>
            <person name="Gujja S."/>
            <person name="Heiman D."/>
            <person name="Howarth C."/>
            <person name="Larson L."/>
            <person name="Lui A."/>
            <person name="MacDonald P.J.P."/>
            <person name="Montmayeur A."/>
            <person name="Murphy C."/>
            <person name="Neiman D."/>
            <person name="Pearson M."/>
            <person name="Priest M."/>
            <person name="Roberts A."/>
            <person name="Saif S."/>
            <person name="Shea T."/>
            <person name="Shenoy N."/>
            <person name="Sisk P."/>
            <person name="Stolte C."/>
            <person name="Sykes S."/>
            <person name="Wortman J."/>
            <person name="Nusbaum C."/>
            <person name="Birren B."/>
        </authorList>
    </citation>
    <scope>NUCLEOTIDE SEQUENCE [LARGE SCALE GENOMIC DNA]</scope>
    <source>
        <strain evidence="1 2">ACC19a</strain>
    </source>
</reference>
<gene>
    <name evidence="1" type="ORF">HMPREF9629_00583</name>
</gene>
<dbReference type="BioCyc" id="EBAC796937-HMP:GMGH-585-MONOMER"/>
<accession>G9X2H6</accession>
<proteinExistence type="predicted"/>
<dbReference type="RefSeq" id="WP_009524819.1">
    <property type="nucleotide sequence ID" value="NZ_JH414548.1"/>
</dbReference>
<dbReference type="EMBL" id="AFZE01000056">
    <property type="protein sequence ID" value="EHL11046.1"/>
    <property type="molecule type" value="Genomic_DNA"/>
</dbReference>
<name>G9X2H6_9FIRM</name>
<comment type="caution">
    <text evidence="1">The sequence shown here is derived from an EMBL/GenBank/DDBJ whole genome shotgun (WGS) entry which is preliminary data.</text>
</comment>